<evidence type="ECO:0000256" key="1">
    <source>
        <dbReference type="ARBA" id="ARBA00004651"/>
    </source>
</evidence>
<dbReference type="RefSeq" id="WP_183397046.1">
    <property type="nucleotide sequence ID" value="NZ_JACIDS010000001.1"/>
</dbReference>
<gene>
    <name evidence="9" type="ORF">GGR25_000401</name>
</gene>
<comment type="caution">
    <text evidence="9">The sequence shown here is derived from an EMBL/GenBank/DDBJ whole genome shotgun (WGS) entry which is preliminary data.</text>
</comment>
<feature type="domain" description="Acyltransferase 3" evidence="8">
    <location>
        <begin position="11"/>
        <end position="310"/>
    </location>
</feature>
<dbReference type="Pfam" id="PF01757">
    <property type="entry name" value="Acyl_transf_3"/>
    <property type="match status" value="1"/>
</dbReference>
<dbReference type="GO" id="GO:0016413">
    <property type="term" value="F:O-acetyltransferase activity"/>
    <property type="evidence" value="ECO:0007669"/>
    <property type="project" value="TreeGrafter"/>
</dbReference>
<evidence type="ECO:0000256" key="6">
    <source>
        <dbReference type="ARBA" id="ARBA00023136"/>
    </source>
</evidence>
<evidence type="ECO:0000313" key="10">
    <source>
        <dbReference type="Proteomes" id="UP000553963"/>
    </source>
</evidence>
<feature type="transmembrane region" description="Helical" evidence="7">
    <location>
        <begin position="176"/>
        <end position="196"/>
    </location>
</feature>
<feature type="transmembrane region" description="Helical" evidence="7">
    <location>
        <begin position="82"/>
        <end position="99"/>
    </location>
</feature>
<dbReference type="EMBL" id="JACIDS010000001">
    <property type="protein sequence ID" value="MBB3929382.1"/>
    <property type="molecule type" value="Genomic_DNA"/>
</dbReference>
<keyword evidence="6 7" id="KW-0472">Membrane</keyword>
<accession>A0A840AII3</accession>
<protein>
    <submittedName>
        <fullName evidence="9">Putative membrane protein YcfT</fullName>
    </submittedName>
</protein>
<evidence type="ECO:0000256" key="5">
    <source>
        <dbReference type="ARBA" id="ARBA00022989"/>
    </source>
</evidence>
<comment type="similarity">
    <text evidence="2">Belongs to the acyltransferase 3 family.</text>
</comment>
<keyword evidence="4 7" id="KW-0812">Transmembrane</keyword>
<comment type="subcellular location">
    <subcellularLocation>
        <location evidence="1">Cell membrane</location>
        <topology evidence="1">Multi-pass membrane protein</topology>
    </subcellularLocation>
</comment>
<feature type="transmembrane region" description="Helical" evidence="7">
    <location>
        <begin position="230"/>
        <end position="249"/>
    </location>
</feature>
<evidence type="ECO:0000256" key="3">
    <source>
        <dbReference type="ARBA" id="ARBA00022475"/>
    </source>
</evidence>
<keyword evidence="10" id="KW-1185">Reference proteome</keyword>
<feature type="transmembrane region" description="Helical" evidence="7">
    <location>
        <begin position="295"/>
        <end position="314"/>
    </location>
</feature>
<dbReference type="PANTHER" id="PTHR40074">
    <property type="entry name" value="O-ACETYLTRANSFERASE WECH"/>
    <property type="match status" value="1"/>
</dbReference>
<reference evidence="9 10" key="1">
    <citation type="submission" date="2020-08" db="EMBL/GenBank/DDBJ databases">
        <title>Genomic Encyclopedia of Type Strains, Phase IV (KMG-IV): sequencing the most valuable type-strain genomes for metagenomic binning, comparative biology and taxonomic classification.</title>
        <authorList>
            <person name="Goeker M."/>
        </authorList>
    </citation>
    <scope>NUCLEOTIDE SEQUENCE [LARGE SCALE GENOMIC DNA]</scope>
    <source>
        <strain evidence="9 10">DSM 25966</strain>
    </source>
</reference>
<dbReference type="AlphaFoldDB" id="A0A840AII3"/>
<dbReference type="Proteomes" id="UP000553963">
    <property type="component" value="Unassembled WGS sequence"/>
</dbReference>
<keyword evidence="5 7" id="KW-1133">Transmembrane helix</keyword>
<sequence>MPPATKKARVDWIDYAKGFCIIMVVMMHSTLGVEKAAGAEGWMHYLVAFAKPFRMPDFFMISGLFLAQVIDRDWRTYADRKVVHFAYFYVLWLVIQFAFKAPGMVAEDGAAETLRQFALAFVDPFGTLWFIYLLPVFFVTVKLLRRVPWPIVWLVAAALEIANIETGWVLPDEFAARFVYFYSGYIFAPQIFRIAATVLAKPWLAGAGLAVWALLEGVLVFGGYSELPFVSLALGMVGAVAVITISALLSKADIMAPLRYCGQNSIVIYLAFFLPMAVTRTLLLKTGIITDIGTISLIVTAVASVVPIVIFQLVRGTPLKFLFERPAWARLERGSPRLAAAE</sequence>
<feature type="transmembrane region" description="Helical" evidence="7">
    <location>
        <begin position="261"/>
        <end position="283"/>
    </location>
</feature>
<dbReference type="GO" id="GO:0009246">
    <property type="term" value="P:enterobacterial common antigen biosynthetic process"/>
    <property type="evidence" value="ECO:0007669"/>
    <property type="project" value="TreeGrafter"/>
</dbReference>
<feature type="transmembrane region" description="Helical" evidence="7">
    <location>
        <begin position="151"/>
        <end position="170"/>
    </location>
</feature>
<dbReference type="InterPro" id="IPR002656">
    <property type="entry name" value="Acyl_transf_3_dom"/>
</dbReference>
<evidence type="ECO:0000259" key="8">
    <source>
        <dbReference type="Pfam" id="PF01757"/>
    </source>
</evidence>
<evidence type="ECO:0000256" key="2">
    <source>
        <dbReference type="ARBA" id="ARBA00007400"/>
    </source>
</evidence>
<proteinExistence type="inferred from homology"/>
<name>A0A840AII3_9HYPH</name>
<organism evidence="9 10">
    <name type="scientific">Kaistia hirudinis</name>
    <dbReference type="NCBI Taxonomy" id="1293440"/>
    <lineage>
        <taxon>Bacteria</taxon>
        <taxon>Pseudomonadati</taxon>
        <taxon>Pseudomonadota</taxon>
        <taxon>Alphaproteobacteria</taxon>
        <taxon>Hyphomicrobiales</taxon>
        <taxon>Kaistiaceae</taxon>
        <taxon>Kaistia</taxon>
    </lineage>
</organism>
<evidence type="ECO:0000256" key="7">
    <source>
        <dbReference type="SAM" id="Phobius"/>
    </source>
</evidence>
<evidence type="ECO:0000313" key="9">
    <source>
        <dbReference type="EMBL" id="MBB3929382.1"/>
    </source>
</evidence>
<dbReference type="PANTHER" id="PTHR40074:SF4">
    <property type="entry name" value="INNER MEMBRANE PROTEIN YCFT"/>
    <property type="match status" value="1"/>
</dbReference>
<feature type="transmembrane region" description="Helical" evidence="7">
    <location>
        <begin position="203"/>
        <end position="224"/>
    </location>
</feature>
<evidence type="ECO:0000256" key="4">
    <source>
        <dbReference type="ARBA" id="ARBA00022692"/>
    </source>
</evidence>
<dbReference type="GO" id="GO:0005886">
    <property type="term" value="C:plasma membrane"/>
    <property type="evidence" value="ECO:0007669"/>
    <property type="project" value="UniProtKB-SubCell"/>
</dbReference>
<feature type="transmembrane region" description="Helical" evidence="7">
    <location>
        <begin position="119"/>
        <end position="139"/>
    </location>
</feature>
<keyword evidence="3" id="KW-1003">Cell membrane</keyword>